<organism evidence="3 4">
    <name type="scientific">Seminavis robusta</name>
    <dbReference type="NCBI Taxonomy" id="568900"/>
    <lineage>
        <taxon>Eukaryota</taxon>
        <taxon>Sar</taxon>
        <taxon>Stramenopiles</taxon>
        <taxon>Ochrophyta</taxon>
        <taxon>Bacillariophyta</taxon>
        <taxon>Bacillariophyceae</taxon>
        <taxon>Bacillariophycidae</taxon>
        <taxon>Naviculales</taxon>
        <taxon>Naviculaceae</taxon>
        <taxon>Seminavis</taxon>
    </lineage>
</organism>
<evidence type="ECO:0000259" key="2">
    <source>
        <dbReference type="Pfam" id="PF25342"/>
    </source>
</evidence>
<dbReference type="Proteomes" id="UP001153069">
    <property type="component" value="Unassembled WGS sequence"/>
</dbReference>
<evidence type="ECO:0000256" key="1">
    <source>
        <dbReference type="SAM" id="MobiDB-lite"/>
    </source>
</evidence>
<accession>A0A9N8DLK5</accession>
<feature type="domain" description="PLOD1-3-like GT" evidence="2">
    <location>
        <begin position="141"/>
        <end position="244"/>
    </location>
</feature>
<feature type="region of interest" description="Disordered" evidence="1">
    <location>
        <begin position="1"/>
        <end position="28"/>
    </location>
</feature>
<name>A0A9N8DLK5_9STRA</name>
<reference evidence="3" key="1">
    <citation type="submission" date="2020-06" db="EMBL/GenBank/DDBJ databases">
        <authorList>
            <consortium name="Plant Systems Biology data submission"/>
        </authorList>
    </citation>
    <scope>NUCLEOTIDE SEQUENCE</scope>
    <source>
        <strain evidence="3">D6</strain>
    </source>
</reference>
<protein>
    <recommendedName>
        <fullName evidence="2">PLOD1-3-like GT domain-containing protein</fullName>
    </recommendedName>
</protein>
<evidence type="ECO:0000313" key="3">
    <source>
        <dbReference type="EMBL" id="CAB9504501.1"/>
    </source>
</evidence>
<dbReference type="Pfam" id="PF25342">
    <property type="entry name" value="GT_PLOD"/>
    <property type="match status" value="1"/>
</dbReference>
<evidence type="ECO:0000313" key="4">
    <source>
        <dbReference type="Proteomes" id="UP001153069"/>
    </source>
</evidence>
<gene>
    <name evidence="3" type="ORF">SEMRO_199_G084370.1</name>
</gene>
<dbReference type="AlphaFoldDB" id="A0A9N8DLK5"/>
<proteinExistence type="predicted"/>
<dbReference type="InterPro" id="IPR057589">
    <property type="entry name" value="GT_PLOD"/>
</dbReference>
<dbReference type="EMBL" id="CAICTM010000198">
    <property type="protein sequence ID" value="CAB9504501.1"/>
    <property type="molecule type" value="Genomic_DNA"/>
</dbReference>
<sequence length="351" mass="39388">MDPPSSYEKKPQWHPPSSIETKPPPKETKPQWRILPLLAAFLLTAPLAQYMSITRLTQETISPPSSNSPPNLLNLALVEKQQRQIQMARDLLLVTPLGNSTADNKGVHALKCSMTSKGHNPEHLVQSKFDDSQGYVGLDIKKITAISKTLQELSLKKPATTLILVVDAFDVVIQGTPEEIIHAYDSQPYPILFGSETACWNAATKTSKNNASTPLCTHPILQRSIVNGRYLNSGIFMSTLGTLVRFFGDVLEELPSEREGLEPQQGQPGQFYDQAYWGYWYTKYHPLIGLEVRDELIVNMDRRLRKGLAFDKKTGLLFVGNQAPPIMHFPGSHPKLFNPYVDAKQYYNELC</sequence>
<keyword evidence="4" id="KW-1185">Reference proteome</keyword>
<dbReference type="OrthoDB" id="69177at2759"/>
<comment type="caution">
    <text evidence="3">The sequence shown here is derived from an EMBL/GenBank/DDBJ whole genome shotgun (WGS) entry which is preliminary data.</text>
</comment>
<dbReference type="CDD" id="cd22997">
    <property type="entry name" value="GT_LH"/>
    <property type="match status" value="1"/>
</dbReference>